<evidence type="ECO:0000313" key="2">
    <source>
        <dbReference type="EMBL" id="MBK0394868.1"/>
    </source>
</evidence>
<keyword evidence="3" id="KW-1185">Reference proteome</keyword>
<proteinExistence type="predicted"/>
<name>A0A934UTL0_9BURK</name>
<feature type="signal peptide" evidence="1">
    <location>
        <begin position="1"/>
        <end position="18"/>
    </location>
</feature>
<accession>A0A934UTL0</accession>
<protein>
    <submittedName>
        <fullName evidence="2">DUF4019 domain-containing protein</fullName>
    </submittedName>
</protein>
<feature type="chain" id="PRO_5038126794" evidence="1">
    <location>
        <begin position="19"/>
        <end position="182"/>
    </location>
</feature>
<dbReference type="InterPro" id="IPR025091">
    <property type="entry name" value="DUF4019"/>
</dbReference>
<keyword evidence="1" id="KW-0732">Signal</keyword>
<comment type="caution">
    <text evidence="2">The sequence shown here is derived from an EMBL/GenBank/DDBJ whole genome shotgun (WGS) entry which is preliminary data.</text>
</comment>
<dbReference type="RefSeq" id="WP_200789950.1">
    <property type="nucleotide sequence ID" value="NZ_JAEDAO010000001.1"/>
</dbReference>
<organism evidence="2 3">
    <name type="scientific">Ramlibacter algicola</name>
    <dbReference type="NCBI Taxonomy" id="2795217"/>
    <lineage>
        <taxon>Bacteria</taxon>
        <taxon>Pseudomonadati</taxon>
        <taxon>Pseudomonadota</taxon>
        <taxon>Betaproteobacteria</taxon>
        <taxon>Burkholderiales</taxon>
        <taxon>Comamonadaceae</taxon>
        <taxon>Ramlibacter</taxon>
    </lineage>
</organism>
<dbReference type="Pfam" id="PF13211">
    <property type="entry name" value="DUF4019"/>
    <property type="match status" value="1"/>
</dbReference>
<sequence>MHLIRFLVLVLLAGAAMANPLNGEVPIVLAPVNADKDWMPSAEQVRHVVEQSRRYFAARDAGRFDAAFRQYAPTQKAQVSFDGWRKGVQEFNQRAGGVRSRKLLRITWYKDPPQARPGVYAAVDFASTTAKLALHCGYLVWREQDDGKLGIVREEDNVLDPPSLAQVPVEKVRALKKAMHCT</sequence>
<evidence type="ECO:0000313" key="3">
    <source>
        <dbReference type="Proteomes" id="UP000617041"/>
    </source>
</evidence>
<dbReference type="EMBL" id="JAEDAO010000001">
    <property type="protein sequence ID" value="MBK0394868.1"/>
    <property type="molecule type" value="Genomic_DNA"/>
</dbReference>
<reference evidence="2" key="1">
    <citation type="submission" date="2020-12" db="EMBL/GenBank/DDBJ databases">
        <title>Ramlibacter sp. nov., isolated from a freshwater alga, Cryptomonas.</title>
        <authorList>
            <person name="Kim H.M."/>
            <person name="Jeon C.O."/>
        </authorList>
    </citation>
    <scope>NUCLEOTIDE SEQUENCE</scope>
    <source>
        <strain evidence="2">CrO1</strain>
    </source>
</reference>
<evidence type="ECO:0000256" key="1">
    <source>
        <dbReference type="SAM" id="SignalP"/>
    </source>
</evidence>
<dbReference type="AlphaFoldDB" id="A0A934UTL0"/>
<dbReference type="Proteomes" id="UP000617041">
    <property type="component" value="Unassembled WGS sequence"/>
</dbReference>
<gene>
    <name evidence="2" type="ORF">I8E28_19850</name>
</gene>